<dbReference type="Proteomes" id="UP000295718">
    <property type="component" value="Unassembled WGS sequence"/>
</dbReference>
<dbReference type="InterPro" id="IPR000683">
    <property type="entry name" value="Gfo/Idh/MocA-like_OxRdtase_N"/>
</dbReference>
<dbReference type="InterPro" id="IPR055170">
    <property type="entry name" value="GFO_IDH_MocA-like_dom"/>
</dbReference>
<evidence type="ECO:0000256" key="2">
    <source>
        <dbReference type="ARBA" id="ARBA00023002"/>
    </source>
</evidence>
<protein>
    <submittedName>
        <fullName evidence="5">Putative dehydrogenase</fullName>
    </submittedName>
</protein>
<keyword evidence="6" id="KW-1185">Reference proteome</keyword>
<keyword evidence="2" id="KW-0560">Oxidoreductase</keyword>
<dbReference type="SUPFAM" id="SSF51735">
    <property type="entry name" value="NAD(P)-binding Rossmann-fold domains"/>
    <property type="match status" value="1"/>
</dbReference>
<gene>
    <name evidence="5" type="ORF">EDD76_103243</name>
</gene>
<dbReference type="Pfam" id="PF01408">
    <property type="entry name" value="GFO_IDH_MocA"/>
    <property type="match status" value="1"/>
</dbReference>
<reference evidence="5 6" key="1">
    <citation type="submission" date="2019-03" db="EMBL/GenBank/DDBJ databases">
        <title>Genomic Encyclopedia of Type Strains, Phase IV (KMG-IV): sequencing the most valuable type-strain genomes for metagenomic binning, comparative biology and taxonomic classification.</title>
        <authorList>
            <person name="Goeker M."/>
        </authorList>
    </citation>
    <scope>NUCLEOTIDE SEQUENCE [LARGE SCALE GENOMIC DNA]</scope>
    <source>
        <strain evidence="5 6">DSM 100556</strain>
    </source>
</reference>
<evidence type="ECO:0000313" key="5">
    <source>
        <dbReference type="EMBL" id="TCL60051.1"/>
    </source>
</evidence>
<dbReference type="SUPFAM" id="SSF55347">
    <property type="entry name" value="Glyceraldehyde-3-phosphate dehydrogenase-like, C-terminal domain"/>
    <property type="match status" value="1"/>
</dbReference>
<comment type="caution">
    <text evidence="5">The sequence shown here is derived from an EMBL/GenBank/DDBJ whole genome shotgun (WGS) entry which is preliminary data.</text>
</comment>
<dbReference type="Gene3D" id="3.40.50.720">
    <property type="entry name" value="NAD(P)-binding Rossmann-like Domain"/>
    <property type="match status" value="1"/>
</dbReference>
<sequence length="332" mass="36690">MVQDMNLNNKINVAILGAGGIGATMAQTLNKMKTARCYAVGSRNKDKAAEFAKKYGCKKSYGSYEELVADKKVDLVYIATPHSEHYEHARLCIENGKAVLCEKAFTANAAQAEELIALAKEKNVLITEAIWTRYMPMLQTIKEVLNSGVIGVPTMLTANLGYVINGVSRLTDPALAGGALLDVGVYTINFASMIFGTEVKKLSSVCTYTKSGVDEQNSITMVFEDGKMAVLNSSMLSLSDRKGIIYGTKGFAVIENINNFESMTVYDSSYNKVEKYNRPKQISGYEYEVEACAKALQNGEIECPQMPHAETIRVMRLMDSLRYEWGIKYPFE</sequence>
<accession>A0A4R1R3M6</accession>
<proteinExistence type="inferred from homology"/>
<evidence type="ECO:0000259" key="3">
    <source>
        <dbReference type="Pfam" id="PF01408"/>
    </source>
</evidence>
<dbReference type="PANTHER" id="PTHR22604:SF105">
    <property type="entry name" value="TRANS-1,2-DIHYDROBENZENE-1,2-DIOL DEHYDROGENASE"/>
    <property type="match status" value="1"/>
</dbReference>
<dbReference type="Gene3D" id="3.30.360.10">
    <property type="entry name" value="Dihydrodipicolinate Reductase, domain 2"/>
    <property type="match status" value="1"/>
</dbReference>
<comment type="similarity">
    <text evidence="1">Belongs to the Gfo/Idh/MocA family.</text>
</comment>
<dbReference type="InterPro" id="IPR036291">
    <property type="entry name" value="NAD(P)-bd_dom_sf"/>
</dbReference>
<name>A0A4R1R3M6_9FIRM</name>
<organism evidence="5 6">
    <name type="scientific">Kineothrix alysoides</name>
    <dbReference type="NCBI Taxonomy" id="1469948"/>
    <lineage>
        <taxon>Bacteria</taxon>
        <taxon>Bacillati</taxon>
        <taxon>Bacillota</taxon>
        <taxon>Clostridia</taxon>
        <taxon>Lachnospirales</taxon>
        <taxon>Lachnospiraceae</taxon>
        <taxon>Kineothrix</taxon>
    </lineage>
</organism>
<dbReference type="EMBL" id="SLUO01000003">
    <property type="protein sequence ID" value="TCL60051.1"/>
    <property type="molecule type" value="Genomic_DNA"/>
</dbReference>
<dbReference type="Pfam" id="PF22725">
    <property type="entry name" value="GFO_IDH_MocA_C3"/>
    <property type="match status" value="1"/>
</dbReference>
<dbReference type="PANTHER" id="PTHR22604">
    <property type="entry name" value="OXIDOREDUCTASES"/>
    <property type="match status" value="1"/>
</dbReference>
<evidence type="ECO:0000259" key="4">
    <source>
        <dbReference type="Pfam" id="PF22725"/>
    </source>
</evidence>
<evidence type="ECO:0000313" key="6">
    <source>
        <dbReference type="Proteomes" id="UP000295718"/>
    </source>
</evidence>
<feature type="domain" description="Gfo/Idh/MocA-like oxidoreductase N-terminal" evidence="3">
    <location>
        <begin position="11"/>
        <end position="127"/>
    </location>
</feature>
<feature type="domain" description="GFO/IDH/MocA-like oxidoreductase" evidence="4">
    <location>
        <begin position="139"/>
        <end position="251"/>
    </location>
</feature>
<dbReference type="GO" id="GO:0000166">
    <property type="term" value="F:nucleotide binding"/>
    <property type="evidence" value="ECO:0007669"/>
    <property type="project" value="InterPro"/>
</dbReference>
<dbReference type="GO" id="GO:0016491">
    <property type="term" value="F:oxidoreductase activity"/>
    <property type="evidence" value="ECO:0007669"/>
    <property type="project" value="UniProtKB-KW"/>
</dbReference>
<dbReference type="STRING" id="1469948.GCA_000732725_00818"/>
<dbReference type="InterPro" id="IPR050984">
    <property type="entry name" value="Gfo/Idh/MocA_domain"/>
</dbReference>
<dbReference type="AlphaFoldDB" id="A0A4R1R3M6"/>
<evidence type="ECO:0000256" key="1">
    <source>
        <dbReference type="ARBA" id="ARBA00010928"/>
    </source>
</evidence>